<proteinExistence type="predicted"/>
<gene>
    <name evidence="1" type="ORF">AVDCRST_MAG33-2433</name>
</gene>
<accession>A0A6J4V8H1</accession>
<organism evidence="1">
    <name type="scientific">uncultured Thermomicrobiales bacterium</name>
    <dbReference type="NCBI Taxonomy" id="1645740"/>
    <lineage>
        <taxon>Bacteria</taxon>
        <taxon>Pseudomonadati</taxon>
        <taxon>Thermomicrobiota</taxon>
        <taxon>Thermomicrobia</taxon>
        <taxon>Thermomicrobiales</taxon>
        <taxon>environmental samples</taxon>
    </lineage>
</organism>
<reference evidence="1" key="1">
    <citation type="submission" date="2020-02" db="EMBL/GenBank/DDBJ databases">
        <authorList>
            <person name="Meier V. D."/>
        </authorList>
    </citation>
    <scope>NUCLEOTIDE SEQUENCE</scope>
    <source>
        <strain evidence="1">AVDCRST_MAG33</strain>
    </source>
</reference>
<dbReference type="EMBL" id="CADCWK010000281">
    <property type="protein sequence ID" value="CAA9570041.1"/>
    <property type="molecule type" value="Genomic_DNA"/>
</dbReference>
<name>A0A6J4V8H1_9BACT</name>
<sequence>MQQYDVTYLSGGEEFTQRVEAVDAASAASQVQTEHGREEGLFELLSVSLIETADDTSGESV</sequence>
<dbReference type="AlphaFoldDB" id="A0A6J4V8H1"/>
<protein>
    <submittedName>
        <fullName evidence="1">Uncharacterized protein</fullName>
    </submittedName>
</protein>
<evidence type="ECO:0000313" key="1">
    <source>
        <dbReference type="EMBL" id="CAA9570041.1"/>
    </source>
</evidence>